<gene>
    <name evidence="2" type="ORF">KK137_04175</name>
</gene>
<comment type="caution">
    <text evidence="2">The sequence shown here is derived from an EMBL/GenBank/DDBJ whole genome shotgun (WGS) entry which is preliminary data.</text>
</comment>
<dbReference type="EMBL" id="JAHFVK010000001">
    <property type="protein sequence ID" value="MBT2133525.1"/>
    <property type="molecule type" value="Genomic_DNA"/>
</dbReference>
<evidence type="ECO:0008006" key="4">
    <source>
        <dbReference type="Google" id="ProtNLM"/>
    </source>
</evidence>
<keyword evidence="1" id="KW-0732">Signal</keyword>
<keyword evidence="3" id="KW-1185">Reference proteome</keyword>
<sequence>MFRWVFLFAVAPLAACVSATGPLPKLSGDRGQPELALLEHVLTGHFAGSAGGSRTCAALLPKPLTAKQEKALVERFVRLAPAAQCGPGDAVVQVYDFACADAGACSGWVTRPGVPAVRYTMQFEGGSWRFDGDLRVIAK</sequence>
<dbReference type="Proteomes" id="UP000811255">
    <property type="component" value="Unassembled WGS sequence"/>
</dbReference>
<evidence type="ECO:0000313" key="3">
    <source>
        <dbReference type="Proteomes" id="UP000811255"/>
    </source>
</evidence>
<accession>A0ABS5W177</accession>
<feature type="chain" id="PRO_5045757388" description="Lipoprotein" evidence="1">
    <location>
        <begin position="20"/>
        <end position="139"/>
    </location>
</feature>
<evidence type="ECO:0000313" key="2">
    <source>
        <dbReference type="EMBL" id="MBT2133525.1"/>
    </source>
</evidence>
<organism evidence="2 3">
    <name type="scientific">Croceibacterium selenioxidans</name>
    <dbReference type="NCBI Taxonomy" id="2838833"/>
    <lineage>
        <taxon>Bacteria</taxon>
        <taxon>Pseudomonadati</taxon>
        <taxon>Pseudomonadota</taxon>
        <taxon>Alphaproteobacteria</taxon>
        <taxon>Sphingomonadales</taxon>
        <taxon>Erythrobacteraceae</taxon>
        <taxon>Croceibacterium</taxon>
    </lineage>
</organism>
<protein>
    <recommendedName>
        <fullName evidence="4">Lipoprotein</fullName>
    </recommendedName>
</protein>
<feature type="signal peptide" evidence="1">
    <location>
        <begin position="1"/>
        <end position="19"/>
    </location>
</feature>
<reference evidence="2 3" key="1">
    <citation type="submission" date="2021-05" db="EMBL/GenBank/DDBJ databases">
        <title>Croceibacterium sp. LX-88 genome sequence.</title>
        <authorList>
            <person name="Luo X."/>
        </authorList>
    </citation>
    <scope>NUCLEOTIDE SEQUENCE [LARGE SCALE GENOMIC DNA]</scope>
    <source>
        <strain evidence="2 3">LX-88</strain>
    </source>
</reference>
<name>A0ABS5W177_9SPHN</name>
<evidence type="ECO:0000256" key="1">
    <source>
        <dbReference type="SAM" id="SignalP"/>
    </source>
</evidence>
<proteinExistence type="predicted"/>
<dbReference type="RefSeq" id="WP_214534765.1">
    <property type="nucleotide sequence ID" value="NZ_JAHFVK010000001.1"/>
</dbReference>